<dbReference type="Proteomes" id="UP001371456">
    <property type="component" value="Unassembled WGS sequence"/>
</dbReference>
<feature type="domain" description="Cyclin C-terminal" evidence="1">
    <location>
        <begin position="29"/>
        <end position="74"/>
    </location>
</feature>
<gene>
    <name evidence="2" type="ORF">RDI58_007902</name>
</gene>
<reference evidence="2 3" key="1">
    <citation type="submission" date="2024-02" db="EMBL/GenBank/DDBJ databases">
        <title>de novo genome assembly of Solanum bulbocastanum strain 11H21.</title>
        <authorList>
            <person name="Hosaka A.J."/>
        </authorList>
    </citation>
    <scope>NUCLEOTIDE SEQUENCE [LARGE SCALE GENOMIC DNA]</scope>
    <source>
        <tissue evidence="2">Young leaves</tissue>
    </source>
</reference>
<comment type="caution">
    <text evidence="2">The sequence shown here is derived from an EMBL/GenBank/DDBJ whole genome shotgun (WGS) entry which is preliminary data.</text>
</comment>
<dbReference type="Gene3D" id="1.10.472.10">
    <property type="entry name" value="Cyclin-like"/>
    <property type="match status" value="1"/>
</dbReference>
<dbReference type="EMBL" id="JBANQN010000003">
    <property type="protein sequence ID" value="KAK6794449.1"/>
    <property type="molecule type" value="Genomic_DNA"/>
</dbReference>
<evidence type="ECO:0000259" key="1">
    <source>
        <dbReference type="Pfam" id="PF02984"/>
    </source>
</evidence>
<organism evidence="2 3">
    <name type="scientific">Solanum bulbocastanum</name>
    <name type="common">Wild potato</name>
    <dbReference type="NCBI Taxonomy" id="147425"/>
    <lineage>
        <taxon>Eukaryota</taxon>
        <taxon>Viridiplantae</taxon>
        <taxon>Streptophyta</taxon>
        <taxon>Embryophyta</taxon>
        <taxon>Tracheophyta</taxon>
        <taxon>Spermatophyta</taxon>
        <taxon>Magnoliopsida</taxon>
        <taxon>eudicotyledons</taxon>
        <taxon>Gunneridae</taxon>
        <taxon>Pentapetalae</taxon>
        <taxon>asterids</taxon>
        <taxon>lamiids</taxon>
        <taxon>Solanales</taxon>
        <taxon>Solanaceae</taxon>
        <taxon>Solanoideae</taxon>
        <taxon>Solaneae</taxon>
        <taxon>Solanum</taxon>
    </lineage>
</organism>
<dbReference type="AlphaFoldDB" id="A0AAN8TX87"/>
<evidence type="ECO:0000313" key="3">
    <source>
        <dbReference type="Proteomes" id="UP001371456"/>
    </source>
</evidence>
<proteinExistence type="predicted"/>
<accession>A0AAN8TX87</accession>
<dbReference type="InterPro" id="IPR036915">
    <property type="entry name" value="Cyclin-like_sf"/>
</dbReference>
<name>A0AAN8TX87_SOLBU</name>
<sequence length="101" mass="11724">MDVPRQCFQKVLQMESAVLNFLKFEMTAPTAKCFLRRFVCAPQGLIEVLSLQLEHLASCIPELPLLEYNMLCYSITHCCFYNFLGKKYVLFSSMKPWVCTN</sequence>
<dbReference type="Pfam" id="PF02984">
    <property type="entry name" value="Cyclin_C"/>
    <property type="match status" value="1"/>
</dbReference>
<dbReference type="SUPFAM" id="SSF47954">
    <property type="entry name" value="Cyclin-like"/>
    <property type="match status" value="1"/>
</dbReference>
<protein>
    <recommendedName>
        <fullName evidence="1">Cyclin C-terminal domain-containing protein</fullName>
    </recommendedName>
</protein>
<dbReference type="InterPro" id="IPR004367">
    <property type="entry name" value="Cyclin_C-dom"/>
</dbReference>
<keyword evidence="3" id="KW-1185">Reference proteome</keyword>
<evidence type="ECO:0000313" key="2">
    <source>
        <dbReference type="EMBL" id="KAK6794449.1"/>
    </source>
</evidence>